<organism evidence="2 3">
    <name type="scientific">Vibrio ostreicida</name>
    <dbReference type="NCBI Taxonomy" id="526588"/>
    <lineage>
        <taxon>Bacteria</taxon>
        <taxon>Pseudomonadati</taxon>
        <taxon>Pseudomonadota</taxon>
        <taxon>Gammaproteobacteria</taxon>
        <taxon>Vibrionales</taxon>
        <taxon>Vibrionaceae</taxon>
        <taxon>Vibrio</taxon>
    </lineage>
</organism>
<evidence type="ECO:0000313" key="3">
    <source>
        <dbReference type="Proteomes" id="UP001238540"/>
    </source>
</evidence>
<reference evidence="3" key="1">
    <citation type="journal article" date="2019" name="Int. J. Syst. Evol. Microbiol.">
        <title>The Global Catalogue of Microorganisms (GCM) 10K type strain sequencing project: providing services to taxonomists for standard genome sequencing and annotation.</title>
        <authorList>
            <consortium name="The Broad Institute Genomics Platform"/>
            <consortium name="The Broad Institute Genome Sequencing Center for Infectious Disease"/>
            <person name="Wu L."/>
            <person name="Ma J."/>
        </authorList>
    </citation>
    <scope>NUCLEOTIDE SEQUENCE [LARGE SCALE GENOMIC DNA]</scope>
    <source>
        <strain evidence="3">CECT 7398</strain>
    </source>
</reference>
<evidence type="ECO:0000256" key="1">
    <source>
        <dbReference type="SAM" id="MobiDB-lite"/>
    </source>
</evidence>
<comment type="caution">
    <text evidence="2">The sequence shown here is derived from an EMBL/GenBank/DDBJ whole genome shotgun (WGS) entry which is preliminary data.</text>
</comment>
<dbReference type="EMBL" id="JAUFQC010000001">
    <property type="protein sequence ID" value="MDN3610582.1"/>
    <property type="molecule type" value="Genomic_DNA"/>
</dbReference>
<accession>A0ABT8BWW2</accession>
<feature type="region of interest" description="Disordered" evidence="1">
    <location>
        <begin position="27"/>
        <end position="51"/>
    </location>
</feature>
<dbReference type="Proteomes" id="UP001238540">
    <property type="component" value="Unassembled WGS sequence"/>
</dbReference>
<evidence type="ECO:0000313" key="2">
    <source>
        <dbReference type="EMBL" id="MDN3610582.1"/>
    </source>
</evidence>
<name>A0ABT8BWW2_9VIBR</name>
<dbReference type="RefSeq" id="WP_290312111.1">
    <property type="nucleotide sequence ID" value="NZ_JAUFQC010000001.1"/>
</dbReference>
<gene>
    <name evidence="2" type="ORF">QWZ16_12795</name>
</gene>
<sequence length="70" mass="8170">MRVKKRIIWRRYRYRLRAVYRKSKKTDTKGSVLKVKMSDTPPEKVTHGLKPNLSDLSGIQSCLLASEPRP</sequence>
<keyword evidence="3" id="KW-1185">Reference proteome</keyword>
<proteinExistence type="predicted"/>
<protein>
    <submittedName>
        <fullName evidence="2">Uncharacterized protein</fullName>
    </submittedName>
</protein>